<dbReference type="Pfam" id="PF19700">
    <property type="entry name" value="DUF6198"/>
    <property type="match status" value="1"/>
</dbReference>
<feature type="transmembrane region" description="Helical" evidence="1">
    <location>
        <begin position="113"/>
        <end position="133"/>
    </location>
</feature>
<evidence type="ECO:0000313" key="3">
    <source>
        <dbReference type="EMBL" id="MSR93320.1"/>
    </source>
</evidence>
<comment type="caution">
    <text evidence="3">The sequence shown here is derived from an EMBL/GenBank/DDBJ whole genome shotgun (WGS) entry which is preliminary data.</text>
</comment>
<gene>
    <name evidence="3" type="ORF">FYJ34_03310</name>
</gene>
<feature type="transmembrane region" description="Helical" evidence="1">
    <location>
        <begin position="160"/>
        <end position="186"/>
    </location>
</feature>
<keyword evidence="1" id="KW-1133">Transmembrane helix</keyword>
<feature type="chain" id="PRO_5026847874" description="Membrane protein YczE" evidence="2">
    <location>
        <begin position="31"/>
        <end position="219"/>
    </location>
</feature>
<dbReference type="PANTHER" id="PTHR40078">
    <property type="entry name" value="INTEGRAL MEMBRANE PROTEIN-RELATED"/>
    <property type="match status" value="1"/>
</dbReference>
<keyword evidence="1" id="KW-0812">Transmembrane</keyword>
<protein>
    <recommendedName>
        <fullName evidence="5">Membrane protein YczE</fullName>
    </recommendedName>
</protein>
<dbReference type="EMBL" id="VULY01000018">
    <property type="protein sequence ID" value="MSR93320.1"/>
    <property type="molecule type" value="Genomic_DNA"/>
</dbReference>
<evidence type="ECO:0000313" key="4">
    <source>
        <dbReference type="Proteomes" id="UP000434409"/>
    </source>
</evidence>
<name>A0A6N7UZL8_9FIRM</name>
<proteinExistence type="predicted"/>
<accession>A0A6N7UZL8</accession>
<keyword evidence="1" id="KW-0472">Membrane</keyword>
<dbReference type="PANTHER" id="PTHR40078:SF1">
    <property type="entry name" value="INTEGRAL MEMBRANE PROTEIN"/>
    <property type="match status" value="1"/>
</dbReference>
<feature type="transmembrane region" description="Helical" evidence="1">
    <location>
        <begin position="80"/>
        <end position="101"/>
    </location>
</feature>
<evidence type="ECO:0000256" key="2">
    <source>
        <dbReference type="SAM" id="SignalP"/>
    </source>
</evidence>
<sequence length="219" mass="23946">MKNKIDARRCLIACAAICCIGFGVAFNAMAQLGNDPVGIFYDGIRNALGLTRGQLGVASNLVNLVLAVILWFLGREYLNIGTLIYLIPYGTCVNIGSFFYTKIFVADALWCRILASVAGCLLLYLGVALYIAVNIGVDPMTGIALVIRDRLHWEFKKAKWLFDGIMMIAGFLLGGTLGVVTLLTVVSAGPVIQRITEWVKPFCQGRARVCVQEKTDFQN</sequence>
<evidence type="ECO:0000256" key="1">
    <source>
        <dbReference type="SAM" id="Phobius"/>
    </source>
</evidence>
<dbReference type="AlphaFoldDB" id="A0A6N7UZL8"/>
<dbReference type="InterPro" id="IPR038750">
    <property type="entry name" value="YczE/YyaS-like"/>
</dbReference>
<organism evidence="3 4">
    <name type="scientific">Suipraeoptans intestinalis</name>
    <dbReference type="NCBI Taxonomy" id="2606628"/>
    <lineage>
        <taxon>Bacteria</taxon>
        <taxon>Bacillati</taxon>
        <taxon>Bacillota</taxon>
        <taxon>Clostridia</taxon>
        <taxon>Lachnospirales</taxon>
        <taxon>Lachnospiraceae</taxon>
        <taxon>Suipraeoptans</taxon>
    </lineage>
</organism>
<dbReference type="Proteomes" id="UP000434409">
    <property type="component" value="Unassembled WGS sequence"/>
</dbReference>
<keyword evidence="4" id="KW-1185">Reference proteome</keyword>
<dbReference type="RefSeq" id="WP_154476243.1">
    <property type="nucleotide sequence ID" value="NZ_JAQYBV010000045.1"/>
</dbReference>
<evidence type="ECO:0008006" key="5">
    <source>
        <dbReference type="Google" id="ProtNLM"/>
    </source>
</evidence>
<reference evidence="3 4" key="1">
    <citation type="submission" date="2019-08" db="EMBL/GenBank/DDBJ databases">
        <title>In-depth cultivation of the pig gut microbiome towards novel bacterial diversity and tailored functional studies.</title>
        <authorList>
            <person name="Wylensek D."/>
            <person name="Hitch T.C.A."/>
            <person name="Clavel T."/>
        </authorList>
    </citation>
    <scope>NUCLEOTIDE SEQUENCE [LARGE SCALE GENOMIC DNA]</scope>
    <source>
        <strain evidence="3 4">68-1-5</strain>
    </source>
</reference>
<keyword evidence="2" id="KW-0732">Signal</keyword>
<feature type="signal peptide" evidence="2">
    <location>
        <begin position="1"/>
        <end position="30"/>
    </location>
</feature>